<dbReference type="SUPFAM" id="SSF56935">
    <property type="entry name" value="Porins"/>
    <property type="match status" value="1"/>
</dbReference>
<feature type="non-terminal residue" evidence="2">
    <location>
        <position position="79"/>
    </location>
</feature>
<dbReference type="GO" id="GO:0015288">
    <property type="term" value="F:porin activity"/>
    <property type="evidence" value="ECO:0007669"/>
    <property type="project" value="InterPro"/>
</dbReference>
<gene>
    <name evidence="2" type="ORF">GUH15_18180</name>
</gene>
<dbReference type="Pfam" id="PF13609">
    <property type="entry name" value="Porin_4"/>
    <property type="match status" value="1"/>
</dbReference>
<name>A0A8I0H8P3_XANCI</name>
<sequence length="79" mass="8471">TNIDADVANQDDVSKFEMSSGNSTGNRFGLKATEDLGNGMKVGFVLENGFNSDDGALKTTNKLFDREANLFVTSDFGTL</sequence>
<accession>A0A8I0H8P3</accession>
<dbReference type="AlphaFoldDB" id="A0A8I0H8P3"/>
<dbReference type="Proteomes" id="UP000653002">
    <property type="component" value="Unassembled WGS sequence"/>
</dbReference>
<dbReference type="EMBL" id="JAABFR010001449">
    <property type="protein sequence ID" value="MBD4337949.1"/>
    <property type="molecule type" value="Genomic_DNA"/>
</dbReference>
<evidence type="ECO:0000313" key="3">
    <source>
        <dbReference type="Proteomes" id="UP000653002"/>
    </source>
</evidence>
<evidence type="ECO:0000313" key="2">
    <source>
        <dbReference type="EMBL" id="MBD4337949.1"/>
    </source>
</evidence>
<dbReference type="GO" id="GO:0016020">
    <property type="term" value="C:membrane"/>
    <property type="evidence" value="ECO:0007669"/>
    <property type="project" value="InterPro"/>
</dbReference>
<dbReference type="InterPro" id="IPR033900">
    <property type="entry name" value="Gram_neg_porin_domain"/>
</dbReference>
<comment type="caution">
    <text evidence="2">The sequence shown here is derived from an EMBL/GenBank/DDBJ whole genome shotgun (WGS) entry which is preliminary data.</text>
</comment>
<feature type="non-terminal residue" evidence="2">
    <location>
        <position position="1"/>
    </location>
</feature>
<feature type="domain" description="Porin" evidence="1">
    <location>
        <begin position="3"/>
        <end position="79"/>
    </location>
</feature>
<reference evidence="2" key="1">
    <citation type="submission" date="2020-01" db="EMBL/GenBank/DDBJ databases">
        <authorList>
            <person name="Richard D."/>
        </authorList>
    </citation>
    <scope>NUCLEOTIDE SEQUENCE</scope>
    <source>
        <strain evidence="2">JP541</strain>
    </source>
</reference>
<protein>
    <submittedName>
        <fullName evidence="2">Porin</fullName>
    </submittedName>
</protein>
<evidence type="ECO:0000259" key="1">
    <source>
        <dbReference type="Pfam" id="PF13609"/>
    </source>
</evidence>
<proteinExistence type="predicted"/>
<dbReference type="InterPro" id="IPR023614">
    <property type="entry name" value="Porin_dom_sf"/>
</dbReference>
<dbReference type="Gene3D" id="2.40.160.10">
    <property type="entry name" value="Porin"/>
    <property type="match status" value="1"/>
</dbReference>
<organism evidence="2 3">
    <name type="scientific">Xanthomonas citri pv. citri</name>
    <dbReference type="NCBI Taxonomy" id="611301"/>
    <lineage>
        <taxon>Bacteria</taxon>
        <taxon>Pseudomonadati</taxon>
        <taxon>Pseudomonadota</taxon>
        <taxon>Gammaproteobacteria</taxon>
        <taxon>Lysobacterales</taxon>
        <taxon>Lysobacteraceae</taxon>
        <taxon>Xanthomonas</taxon>
    </lineage>
</organism>